<evidence type="ECO:0000256" key="3">
    <source>
        <dbReference type="ARBA" id="ARBA00022679"/>
    </source>
</evidence>
<accession>A0A060BSE8</accession>
<dbReference type="InterPro" id="IPR001173">
    <property type="entry name" value="Glyco_trans_2-like"/>
</dbReference>
<feature type="non-terminal residue" evidence="5">
    <location>
        <position position="169"/>
    </location>
</feature>
<evidence type="ECO:0000313" key="5">
    <source>
        <dbReference type="EMBL" id="AIA85617.1"/>
    </source>
</evidence>
<proteinExistence type="inferred from homology"/>
<protein>
    <submittedName>
        <fullName evidence="5">Glycos_transf_2</fullName>
    </submittedName>
</protein>
<dbReference type="GO" id="GO:0016757">
    <property type="term" value="F:glycosyltransferase activity"/>
    <property type="evidence" value="ECO:0007669"/>
    <property type="project" value="UniProtKB-KW"/>
</dbReference>
<dbReference type="AlphaFoldDB" id="A0A060BSE8"/>
<dbReference type="PANTHER" id="PTHR43685">
    <property type="entry name" value="GLYCOSYLTRANSFERASE"/>
    <property type="match status" value="1"/>
</dbReference>
<sequence length="169" mass="18496">HFLRIDLGDFLQMRVRPIPLPLPASSSVGHWAEGRDMATVSVIVTSYNIQDYLPQCLDSVCGQTLEDLEIIVVDDASSDSSPDIIREYAARDPRIVPILRTQRSPGGVATPANAGLDAATGTWVGFADGDDVCEPTMFQQLVAAAERHDSDLAMGDYRLFHDHIEEDTL</sequence>
<reference evidence="5" key="1">
    <citation type="journal article" date="2013" name="Environ. Microbiol.">
        <title>Seasonally variable intestinal metagenomes of the red palm weevil (Rhynchophorus ferrugineus).</title>
        <authorList>
            <person name="Jia S."/>
            <person name="Zhang X."/>
            <person name="Zhang G."/>
            <person name="Yin A."/>
            <person name="Zhang S."/>
            <person name="Li F."/>
            <person name="Wang L."/>
            <person name="Zhao D."/>
            <person name="Yun Q."/>
            <person name="Tala"/>
            <person name="Wang J."/>
            <person name="Sun G."/>
            <person name="Baabdullah M."/>
            <person name="Yu X."/>
            <person name="Hu S."/>
            <person name="Al-Mssallem I.S."/>
            <person name="Yu J."/>
        </authorList>
    </citation>
    <scope>NUCLEOTIDE SEQUENCE</scope>
</reference>
<evidence type="ECO:0000256" key="1">
    <source>
        <dbReference type="ARBA" id="ARBA00006739"/>
    </source>
</evidence>
<keyword evidence="3" id="KW-0808">Transferase</keyword>
<organism evidence="5">
    <name type="scientific">uncultured Bacillus sp</name>
    <dbReference type="NCBI Taxonomy" id="83428"/>
    <lineage>
        <taxon>Bacteria</taxon>
        <taxon>Bacillati</taxon>
        <taxon>Bacillota</taxon>
        <taxon>Bacilli</taxon>
        <taxon>Bacillales</taxon>
        <taxon>Bacillaceae</taxon>
        <taxon>Bacillus</taxon>
        <taxon>environmental samples</taxon>
    </lineage>
</organism>
<keyword evidence="2" id="KW-0328">Glycosyltransferase</keyword>
<feature type="non-terminal residue" evidence="5">
    <location>
        <position position="1"/>
    </location>
</feature>
<evidence type="ECO:0000256" key="2">
    <source>
        <dbReference type="ARBA" id="ARBA00022676"/>
    </source>
</evidence>
<dbReference type="Gene3D" id="3.90.550.10">
    <property type="entry name" value="Spore Coat Polysaccharide Biosynthesis Protein SpsA, Chain A"/>
    <property type="match status" value="1"/>
</dbReference>
<name>A0A060BSE8_9BACI</name>
<evidence type="ECO:0000259" key="4">
    <source>
        <dbReference type="Pfam" id="PF00535"/>
    </source>
</evidence>
<comment type="similarity">
    <text evidence="1">Belongs to the glycosyltransferase 2 family.</text>
</comment>
<dbReference type="Pfam" id="PF00535">
    <property type="entry name" value="Glycos_transf_2"/>
    <property type="match status" value="1"/>
</dbReference>
<dbReference type="PANTHER" id="PTHR43685:SF5">
    <property type="entry name" value="GLYCOSYLTRANSFERASE EPSE-RELATED"/>
    <property type="match status" value="1"/>
</dbReference>
<dbReference type="InterPro" id="IPR050834">
    <property type="entry name" value="Glycosyltransf_2"/>
</dbReference>
<dbReference type="EMBL" id="KF118356">
    <property type="protein sequence ID" value="AIA85617.1"/>
    <property type="molecule type" value="Genomic_DNA"/>
</dbReference>
<dbReference type="CDD" id="cd00761">
    <property type="entry name" value="Glyco_tranf_GTA_type"/>
    <property type="match status" value="1"/>
</dbReference>
<dbReference type="InterPro" id="IPR029044">
    <property type="entry name" value="Nucleotide-diphossugar_trans"/>
</dbReference>
<dbReference type="SUPFAM" id="SSF53448">
    <property type="entry name" value="Nucleotide-diphospho-sugar transferases"/>
    <property type="match status" value="1"/>
</dbReference>
<feature type="domain" description="Glycosyltransferase 2-like" evidence="4">
    <location>
        <begin position="41"/>
        <end position="160"/>
    </location>
</feature>